<dbReference type="AlphaFoldDB" id="A0A165YWM8"/>
<accession>A0A165YWM8</accession>
<keyword evidence="2" id="KW-1185">Reference proteome</keyword>
<dbReference type="EMBL" id="KV417688">
    <property type="protein sequence ID" value="KZP09995.1"/>
    <property type="molecule type" value="Genomic_DNA"/>
</dbReference>
<protein>
    <submittedName>
        <fullName evidence="1">Uncharacterized protein</fullName>
    </submittedName>
</protein>
<proteinExistence type="predicted"/>
<dbReference type="Proteomes" id="UP000076532">
    <property type="component" value="Unassembled WGS sequence"/>
</dbReference>
<name>A0A165YWM8_9AGAM</name>
<organism evidence="1 2">
    <name type="scientific">Athelia psychrophila</name>
    <dbReference type="NCBI Taxonomy" id="1759441"/>
    <lineage>
        <taxon>Eukaryota</taxon>
        <taxon>Fungi</taxon>
        <taxon>Dikarya</taxon>
        <taxon>Basidiomycota</taxon>
        <taxon>Agaricomycotina</taxon>
        <taxon>Agaricomycetes</taxon>
        <taxon>Agaricomycetidae</taxon>
        <taxon>Atheliales</taxon>
        <taxon>Atheliaceae</taxon>
        <taxon>Athelia</taxon>
    </lineage>
</organism>
<gene>
    <name evidence="1" type="ORF">FIBSPDRAFT_900051</name>
</gene>
<sequence length="189" mass="19904">MALNAAVTVAYNTTLYNMSDLATTSRGVGDGGAFTLLISHTTPIIIGGISASELRGAGWLRRPEVGEGGEGPIHYPHITHIGPMATGLRVVSASAKVNTRVLQWMTGAVMAHPDPHYPLQWQSTTPKPAQREPLSRVLRFPGGGDGVDQDADGTDEDDIFGGGVGDVDDYSGAGEALAEAPLQYEWHAI</sequence>
<reference evidence="1 2" key="1">
    <citation type="journal article" date="2016" name="Mol. Biol. Evol.">
        <title>Comparative Genomics of Early-Diverging Mushroom-Forming Fungi Provides Insights into the Origins of Lignocellulose Decay Capabilities.</title>
        <authorList>
            <person name="Nagy L.G."/>
            <person name="Riley R."/>
            <person name="Tritt A."/>
            <person name="Adam C."/>
            <person name="Daum C."/>
            <person name="Floudas D."/>
            <person name="Sun H."/>
            <person name="Yadav J.S."/>
            <person name="Pangilinan J."/>
            <person name="Larsson K.H."/>
            <person name="Matsuura K."/>
            <person name="Barry K."/>
            <person name="Labutti K."/>
            <person name="Kuo R."/>
            <person name="Ohm R.A."/>
            <person name="Bhattacharya S.S."/>
            <person name="Shirouzu T."/>
            <person name="Yoshinaga Y."/>
            <person name="Martin F.M."/>
            <person name="Grigoriev I.V."/>
            <person name="Hibbett D.S."/>
        </authorList>
    </citation>
    <scope>NUCLEOTIDE SEQUENCE [LARGE SCALE GENOMIC DNA]</scope>
    <source>
        <strain evidence="1 2">CBS 109695</strain>
    </source>
</reference>
<evidence type="ECO:0000313" key="2">
    <source>
        <dbReference type="Proteomes" id="UP000076532"/>
    </source>
</evidence>
<evidence type="ECO:0000313" key="1">
    <source>
        <dbReference type="EMBL" id="KZP09995.1"/>
    </source>
</evidence>